<dbReference type="EMBL" id="CAACVS010000657">
    <property type="protein sequence ID" value="VEU44699.1"/>
    <property type="molecule type" value="Genomic_DNA"/>
</dbReference>
<keyword evidence="2" id="KW-1185">Reference proteome</keyword>
<evidence type="ECO:0000313" key="2">
    <source>
        <dbReference type="Proteomes" id="UP000291116"/>
    </source>
</evidence>
<dbReference type="OrthoDB" id="48093at2759"/>
<organism evidence="1 2">
    <name type="scientific">Pseudo-nitzschia multistriata</name>
    <dbReference type="NCBI Taxonomy" id="183589"/>
    <lineage>
        <taxon>Eukaryota</taxon>
        <taxon>Sar</taxon>
        <taxon>Stramenopiles</taxon>
        <taxon>Ochrophyta</taxon>
        <taxon>Bacillariophyta</taxon>
        <taxon>Bacillariophyceae</taxon>
        <taxon>Bacillariophycidae</taxon>
        <taxon>Bacillariales</taxon>
        <taxon>Bacillariaceae</taxon>
        <taxon>Pseudo-nitzschia</taxon>
    </lineage>
</organism>
<proteinExistence type="predicted"/>
<name>A0A448ZRM4_9STRA</name>
<reference evidence="1 2" key="1">
    <citation type="submission" date="2019-01" db="EMBL/GenBank/DDBJ databases">
        <authorList>
            <person name="Ferrante I. M."/>
        </authorList>
    </citation>
    <scope>NUCLEOTIDE SEQUENCE [LARGE SCALE GENOMIC DNA]</scope>
    <source>
        <strain evidence="1 2">B856</strain>
    </source>
</reference>
<protein>
    <submittedName>
        <fullName evidence="1">Uncharacterized protein</fullName>
    </submittedName>
</protein>
<accession>A0A448ZRM4</accession>
<gene>
    <name evidence="1" type="ORF">PSNMU_V1.4_AUG-EV-PASAV3_0118260</name>
</gene>
<sequence>MTSPRIFRGRRLVLGRVLRLREVEPGHSVVFRSSPLSDSSTNKTLYRTPCGTKPRAFRFPSQADSYHRQRRFGTLNDGERKFSEGQSLVLSSITETPLDSTVIEKPYTIVLMEDQVAVSPLLSTEGDENHSYDCAEHPVGNQATTSWIDTFRSKVPSYHGMSFASISLSWQRNPSVADGVLALKSCQLSSINDAILVTRGPVASLCAQYYLESFPLQGLVMIDPILIDDDEDACGDGEAVSSLVSRMYRCQDDDADKDRFRSGRLLVEPNAVPMMVVVTAQDDKAWNESSRFVAARHGDDNGPYGRVPIVDLANIDGTEKNSAVTVLDVIGEWMNDTL</sequence>
<evidence type="ECO:0000313" key="1">
    <source>
        <dbReference type="EMBL" id="VEU44699.1"/>
    </source>
</evidence>
<dbReference type="Proteomes" id="UP000291116">
    <property type="component" value="Unassembled WGS sequence"/>
</dbReference>
<dbReference type="AlphaFoldDB" id="A0A448ZRM4"/>